<dbReference type="GO" id="GO:0006596">
    <property type="term" value="P:polyamine biosynthetic process"/>
    <property type="evidence" value="ECO:0007669"/>
    <property type="project" value="UniProtKB-KW"/>
</dbReference>
<dbReference type="InterPro" id="IPR029063">
    <property type="entry name" value="SAM-dependent_MTases_sf"/>
</dbReference>
<accession>A0A3B0Y7N9</accession>
<sequence>MQHKSILTLAFLNGAGIMAFEMISSKMLAPFYGTSLEVWAVTLAIVMGGLAIGYWLGGRRSAKYSGVASLCQLLFVAAIAVAIAPLLGNILFASAYQTFGTSGSMVSSLFIVLPYMVLAGMVSPILTHIIAADTHEAGAAAGKVFSLSTIGGVLATFATGYWLIPTLGLESAVIVLASTYFIIGLVLIMGQSFKANRHAWLASTLSFILIGTSIAWTSSTPFPGVLYRQTGLYGELMVADIPLHYDGRVYPRRMLLNNRVGQTNMNIDSGCSLWPYAHYLLTLAGAKPEGSNALLLGLAGGSVANEFVKLGFNVDAVDLDPRVFTLATEFFKLSPKVHFIEDDARHYLNIQDKKYDLIVIDLFTGEGVPNHIITRESLALLKKRLPPDGIVLINFHGYIDGKDGKGARSVYKTLIDAGYTTRYLVTPGKPGARNAIFAATPSQNPQFFAQQAYRQVFCALDWPAPNPPPLMAMDQARYEDAYILQDEYPVLDRLNKAAYADWRRYTIDHHLIELNEQGMPFF</sequence>
<keyword evidence="4" id="KW-0812">Transmembrane</keyword>
<evidence type="ECO:0000256" key="1">
    <source>
        <dbReference type="ARBA" id="ARBA00007867"/>
    </source>
</evidence>
<feature type="transmembrane region" description="Helical" evidence="4">
    <location>
        <begin position="200"/>
        <end position="218"/>
    </location>
</feature>
<dbReference type="CDD" id="cd02440">
    <property type="entry name" value="AdoMet_MTases"/>
    <property type="match status" value="1"/>
</dbReference>
<dbReference type="PROSITE" id="PS51006">
    <property type="entry name" value="PABS_2"/>
    <property type="match status" value="1"/>
</dbReference>
<organism evidence="6">
    <name type="scientific">hydrothermal vent metagenome</name>
    <dbReference type="NCBI Taxonomy" id="652676"/>
    <lineage>
        <taxon>unclassified sequences</taxon>
        <taxon>metagenomes</taxon>
        <taxon>ecological metagenomes</taxon>
    </lineage>
</organism>
<dbReference type="EMBL" id="UOFK01000005">
    <property type="protein sequence ID" value="VAW71547.1"/>
    <property type="molecule type" value="Genomic_DNA"/>
</dbReference>
<feature type="transmembrane region" description="Helical" evidence="4">
    <location>
        <begin position="144"/>
        <end position="164"/>
    </location>
</feature>
<keyword evidence="4" id="KW-0472">Membrane</keyword>
<dbReference type="InterPro" id="IPR030374">
    <property type="entry name" value="PABS"/>
</dbReference>
<evidence type="ECO:0000256" key="2">
    <source>
        <dbReference type="ARBA" id="ARBA00022679"/>
    </source>
</evidence>
<dbReference type="AlphaFoldDB" id="A0A3B0Y7N9"/>
<feature type="transmembrane region" description="Helical" evidence="4">
    <location>
        <begin position="170"/>
        <end position="188"/>
    </location>
</feature>
<keyword evidence="4" id="KW-1133">Transmembrane helix</keyword>
<dbReference type="GO" id="GO:0010487">
    <property type="term" value="F:thermospermine synthase activity"/>
    <property type="evidence" value="ECO:0007669"/>
    <property type="project" value="TreeGrafter"/>
</dbReference>
<comment type="similarity">
    <text evidence="1">Belongs to the spermidine/spermine synthase family.</text>
</comment>
<name>A0A3B0Y7N9_9ZZZZ</name>
<dbReference type="PANTHER" id="PTHR43317:SF1">
    <property type="entry name" value="THERMOSPERMINE SYNTHASE ACAULIS5"/>
    <property type="match status" value="1"/>
</dbReference>
<reference evidence="6" key="1">
    <citation type="submission" date="2018-06" db="EMBL/GenBank/DDBJ databases">
        <authorList>
            <person name="Zhirakovskaya E."/>
        </authorList>
    </citation>
    <scope>NUCLEOTIDE SEQUENCE</scope>
</reference>
<dbReference type="PANTHER" id="PTHR43317">
    <property type="entry name" value="THERMOSPERMINE SYNTHASE ACAULIS5"/>
    <property type="match status" value="1"/>
</dbReference>
<proteinExistence type="inferred from homology"/>
<dbReference type="NCBIfam" id="NF037959">
    <property type="entry name" value="MFS_SpdSyn"/>
    <property type="match status" value="1"/>
</dbReference>
<gene>
    <name evidence="6" type="ORF">MNBD_GAMMA13-1547</name>
</gene>
<feature type="transmembrane region" description="Helical" evidence="4">
    <location>
        <begin position="112"/>
        <end position="132"/>
    </location>
</feature>
<dbReference type="Gene3D" id="3.40.50.150">
    <property type="entry name" value="Vaccinia Virus protein VP39"/>
    <property type="match status" value="1"/>
</dbReference>
<feature type="transmembrane region" description="Helical" evidence="4">
    <location>
        <begin position="38"/>
        <end position="57"/>
    </location>
</feature>
<keyword evidence="2" id="KW-0808">Transferase</keyword>
<evidence type="ECO:0000256" key="4">
    <source>
        <dbReference type="SAM" id="Phobius"/>
    </source>
</evidence>
<dbReference type="SUPFAM" id="SSF53335">
    <property type="entry name" value="S-adenosyl-L-methionine-dependent methyltransferases"/>
    <property type="match status" value="1"/>
</dbReference>
<keyword evidence="3" id="KW-0620">Polyamine biosynthesis</keyword>
<protein>
    <recommendedName>
        <fullName evidence="5">PABS domain-containing protein</fullName>
    </recommendedName>
</protein>
<evidence type="ECO:0000313" key="6">
    <source>
        <dbReference type="EMBL" id="VAW71547.1"/>
    </source>
</evidence>
<dbReference type="Pfam" id="PF01564">
    <property type="entry name" value="Spermine_synth"/>
    <property type="match status" value="1"/>
</dbReference>
<evidence type="ECO:0000256" key="3">
    <source>
        <dbReference type="ARBA" id="ARBA00023115"/>
    </source>
</evidence>
<feature type="transmembrane region" description="Helical" evidence="4">
    <location>
        <begin position="69"/>
        <end position="92"/>
    </location>
</feature>
<feature type="domain" description="PABS" evidence="5">
    <location>
        <begin position="198"/>
        <end position="444"/>
    </location>
</feature>
<evidence type="ECO:0000259" key="5">
    <source>
        <dbReference type="PROSITE" id="PS51006"/>
    </source>
</evidence>